<dbReference type="GO" id="GO:0051073">
    <property type="term" value="F:adenosylcobinamide-GDP ribazoletransferase activity"/>
    <property type="evidence" value="ECO:0007669"/>
    <property type="project" value="UniProtKB-UniRule"/>
</dbReference>
<dbReference type="HOGENOM" id="CLU_057426_1_1_9"/>
<keyword evidence="7 19" id="KW-1003">Cell membrane</keyword>
<dbReference type="KEGG" id="pth:PTH_1313"/>
<evidence type="ECO:0000256" key="3">
    <source>
        <dbReference type="ARBA" id="ARBA00004663"/>
    </source>
</evidence>
<comment type="subcellular location">
    <subcellularLocation>
        <location evidence="2 19">Cell membrane</location>
        <topology evidence="2 19">Multi-pass membrane protein</topology>
    </subcellularLocation>
</comment>
<dbReference type="GO" id="GO:0009236">
    <property type="term" value="P:cobalamin biosynthetic process"/>
    <property type="evidence" value="ECO:0007669"/>
    <property type="project" value="UniProtKB-UniRule"/>
</dbReference>
<keyword evidence="10 19" id="KW-0812">Transmembrane</keyword>
<evidence type="ECO:0000256" key="13">
    <source>
        <dbReference type="ARBA" id="ARBA00023136"/>
    </source>
</evidence>
<evidence type="ECO:0000256" key="12">
    <source>
        <dbReference type="ARBA" id="ARBA00022989"/>
    </source>
</evidence>
<comment type="catalytic activity">
    <reaction evidence="18 19">
        <text>alpha-ribazole 5'-phosphate + adenosylcob(III)inamide-GDP = adenosylcob(III)alamin 5'-phosphate + GMP + H(+)</text>
        <dbReference type="Rhea" id="RHEA:23560"/>
        <dbReference type="ChEBI" id="CHEBI:15378"/>
        <dbReference type="ChEBI" id="CHEBI:57918"/>
        <dbReference type="ChEBI" id="CHEBI:58115"/>
        <dbReference type="ChEBI" id="CHEBI:60487"/>
        <dbReference type="ChEBI" id="CHEBI:60493"/>
        <dbReference type="EC" id="2.7.8.26"/>
    </reaction>
</comment>
<evidence type="ECO:0000256" key="7">
    <source>
        <dbReference type="ARBA" id="ARBA00022475"/>
    </source>
</evidence>
<evidence type="ECO:0000256" key="17">
    <source>
        <dbReference type="ARBA" id="ARBA00048623"/>
    </source>
</evidence>
<evidence type="ECO:0000256" key="9">
    <source>
        <dbReference type="ARBA" id="ARBA00022679"/>
    </source>
</evidence>
<evidence type="ECO:0000313" key="20">
    <source>
        <dbReference type="EMBL" id="BAF59494.1"/>
    </source>
</evidence>
<evidence type="ECO:0000256" key="5">
    <source>
        <dbReference type="ARBA" id="ARBA00013200"/>
    </source>
</evidence>
<evidence type="ECO:0000256" key="2">
    <source>
        <dbReference type="ARBA" id="ARBA00004651"/>
    </source>
</evidence>
<feature type="transmembrane region" description="Helical" evidence="19">
    <location>
        <begin position="63"/>
        <end position="81"/>
    </location>
</feature>
<dbReference type="PANTHER" id="PTHR34148:SF1">
    <property type="entry name" value="ADENOSYLCOBINAMIDE-GDP RIBAZOLETRANSFERASE"/>
    <property type="match status" value="1"/>
</dbReference>
<evidence type="ECO:0000256" key="4">
    <source>
        <dbReference type="ARBA" id="ARBA00010561"/>
    </source>
</evidence>
<keyword evidence="21" id="KW-1185">Reference proteome</keyword>
<keyword evidence="11 19" id="KW-0460">Magnesium</keyword>
<dbReference type="eggNOG" id="COG0368">
    <property type="taxonomic scope" value="Bacteria"/>
</dbReference>
<keyword evidence="8 19" id="KW-0169">Cobalamin biosynthesis</keyword>
<sequence length="249" mass="26681">MKSFLFALYQLTRLPLPAVAYDEVSCGRATAYFPLVGLFLGTVLAALLWAAKWLFPAQVQASLLIAGMVVLTGGMHLDGFMDSLDGLFGGRSREKKLEIMRDSRAGSFGVIGVFSLLILKYSLFLEMPEQTLMRVLPVVPALSRWGISLAVSAFPYARQEGLGKVYAAFSGLRELILATVIAAVAAGAALGPQGLWLMGLGGVITCLLGQRICRELGGLTGDIYGFICELLEVLLLLAVYPLSKISSTV</sequence>
<evidence type="ECO:0000256" key="15">
    <source>
        <dbReference type="ARBA" id="ARBA00032605"/>
    </source>
</evidence>
<protein>
    <recommendedName>
        <fullName evidence="6 19">Adenosylcobinamide-GDP ribazoletransferase</fullName>
        <ecNumber evidence="5 19">2.7.8.26</ecNumber>
    </recommendedName>
    <alternativeName>
        <fullName evidence="16 19">Cobalamin synthase</fullName>
    </alternativeName>
    <alternativeName>
        <fullName evidence="15 19">Cobalamin-5'-phosphate synthase</fullName>
    </alternativeName>
</protein>
<evidence type="ECO:0000313" key="21">
    <source>
        <dbReference type="Proteomes" id="UP000006556"/>
    </source>
</evidence>
<evidence type="ECO:0000256" key="1">
    <source>
        <dbReference type="ARBA" id="ARBA00001946"/>
    </source>
</evidence>
<evidence type="ECO:0000256" key="8">
    <source>
        <dbReference type="ARBA" id="ARBA00022573"/>
    </source>
</evidence>
<organism evidence="20 21">
    <name type="scientific">Pelotomaculum thermopropionicum (strain DSM 13744 / JCM 10971 / SI)</name>
    <dbReference type="NCBI Taxonomy" id="370438"/>
    <lineage>
        <taxon>Bacteria</taxon>
        <taxon>Bacillati</taxon>
        <taxon>Bacillota</taxon>
        <taxon>Clostridia</taxon>
        <taxon>Eubacteriales</taxon>
        <taxon>Desulfotomaculaceae</taxon>
        <taxon>Pelotomaculum</taxon>
    </lineage>
</organism>
<dbReference type="Pfam" id="PF02654">
    <property type="entry name" value="CobS"/>
    <property type="match status" value="1"/>
</dbReference>
<comment type="pathway">
    <text evidence="3 19">Cofactor biosynthesis; adenosylcobalamin biosynthesis; adenosylcobalamin from cob(II)yrinate a,c-diamide: step 7/7.</text>
</comment>
<feature type="transmembrane region" description="Helical" evidence="19">
    <location>
        <begin position="30"/>
        <end position="51"/>
    </location>
</feature>
<comment type="similarity">
    <text evidence="4 19">Belongs to the CobS family.</text>
</comment>
<reference evidence="21" key="1">
    <citation type="journal article" date="2008" name="Genome Res.">
        <title>The genome of Pelotomaculum thermopropionicum reveals niche-associated evolution in anaerobic microbiota.</title>
        <authorList>
            <person name="Kosaka T."/>
            <person name="Kato S."/>
            <person name="Shimoyama T."/>
            <person name="Ishii S."/>
            <person name="Abe T."/>
            <person name="Watanabe K."/>
        </authorList>
    </citation>
    <scope>NUCLEOTIDE SEQUENCE [LARGE SCALE GENOMIC DNA]</scope>
    <source>
        <strain evidence="21">DSM 13744 / JCM 10971 / SI</strain>
    </source>
</reference>
<keyword evidence="13 19" id="KW-0472">Membrane</keyword>
<dbReference type="UniPathway" id="UPA00148">
    <property type="reaction ID" value="UER00238"/>
</dbReference>
<feature type="transmembrane region" description="Helical" evidence="19">
    <location>
        <begin position="176"/>
        <end position="209"/>
    </location>
</feature>
<dbReference type="GO" id="GO:0008818">
    <property type="term" value="F:cobalamin 5'-phosphate synthase activity"/>
    <property type="evidence" value="ECO:0007669"/>
    <property type="project" value="UniProtKB-UniRule"/>
</dbReference>
<accession>A5D2P6</accession>
<evidence type="ECO:0000256" key="14">
    <source>
        <dbReference type="ARBA" id="ARBA00025228"/>
    </source>
</evidence>
<dbReference type="NCBIfam" id="TIGR00317">
    <property type="entry name" value="cobS"/>
    <property type="match status" value="1"/>
</dbReference>
<comment type="cofactor">
    <cofactor evidence="1 19">
        <name>Mg(2+)</name>
        <dbReference type="ChEBI" id="CHEBI:18420"/>
    </cofactor>
</comment>
<gene>
    <name evidence="20" type="primary">CobS</name>
    <name evidence="19" type="synonym">cobS</name>
    <name evidence="20" type="ordered locus">PTH_1313</name>
</gene>
<dbReference type="STRING" id="370438.PTH_1313"/>
<proteinExistence type="inferred from homology"/>
<dbReference type="Proteomes" id="UP000006556">
    <property type="component" value="Chromosome"/>
</dbReference>
<dbReference type="EMBL" id="AP009389">
    <property type="protein sequence ID" value="BAF59494.1"/>
    <property type="molecule type" value="Genomic_DNA"/>
</dbReference>
<evidence type="ECO:0000256" key="10">
    <source>
        <dbReference type="ARBA" id="ARBA00022692"/>
    </source>
</evidence>
<feature type="transmembrane region" description="Helical" evidence="19">
    <location>
        <begin position="221"/>
        <end position="242"/>
    </location>
</feature>
<evidence type="ECO:0000256" key="18">
    <source>
        <dbReference type="ARBA" id="ARBA00049504"/>
    </source>
</evidence>
<dbReference type="EC" id="2.7.8.26" evidence="5 19"/>
<evidence type="ECO:0000256" key="16">
    <source>
        <dbReference type="ARBA" id="ARBA00032853"/>
    </source>
</evidence>
<dbReference type="PANTHER" id="PTHR34148">
    <property type="entry name" value="ADENOSYLCOBINAMIDE-GDP RIBAZOLETRANSFERASE"/>
    <property type="match status" value="1"/>
</dbReference>
<evidence type="ECO:0000256" key="11">
    <source>
        <dbReference type="ARBA" id="ARBA00022842"/>
    </source>
</evidence>
<evidence type="ECO:0000256" key="6">
    <source>
        <dbReference type="ARBA" id="ARBA00015850"/>
    </source>
</evidence>
<name>A5D2P6_PELTS</name>
<dbReference type="HAMAP" id="MF_00719">
    <property type="entry name" value="CobS"/>
    <property type="match status" value="1"/>
</dbReference>
<comment type="catalytic activity">
    <reaction evidence="17 19">
        <text>alpha-ribazole + adenosylcob(III)inamide-GDP = adenosylcob(III)alamin + GMP + H(+)</text>
        <dbReference type="Rhea" id="RHEA:16049"/>
        <dbReference type="ChEBI" id="CHEBI:10329"/>
        <dbReference type="ChEBI" id="CHEBI:15378"/>
        <dbReference type="ChEBI" id="CHEBI:18408"/>
        <dbReference type="ChEBI" id="CHEBI:58115"/>
        <dbReference type="ChEBI" id="CHEBI:60487"/>
        <dbReference type="EC" id="2.7.8.26"/>
    </reaction>
</comment>
<feature type="transmembrane region" description="Helical" evidence="19">
    <location>
        <begin position="105"/>
        <end position="123"/>
    </location>
</feature>
<comment type="function">
    <text evidence="14 19">Joins adenosylcobinamide-GDP and alpha-ribazole to generate adenosylcobalamin (Ado-cobalamin). Also synthesizes adenosylcobalamin 5'-phosphate from adenosylcobinamide-GDP and alpha-ribazole 5'-phosphate.</text>
</comment>
<keyword evidence="9 19" id="KW-0808">Transferase</keyword>
<evidence type="ECO:0000256" key="19">
    <source>
        <dbReference type="HAMAP-Rule" id="MF_00719"/>
    </source>
</evidence>
<dbReference type="GO" id="GO:0005886">
    <property type="term" value="C:plasma membrane"/>
    <property type="evidence" value="ECO:0007669"/>
    <property type="project" value="UniProtKB-SubCell"/>
</dbReference>
<dbReference type="AlphaFoldDB" id="A5D2P6"/>
<keyword evidence="12 19" id="KW-1133">Transmembrane helix</keyword>
<dbReference type="InterPro" id="IPR003805">
    <property type="entry name" value="CobS"/>
</dbReference>